<comment type="caution">
    <text evidence="1">The sequence shown here is derived from an EMBL/GenBank/DDBJ whole genome shotgun (WGS) entry which is preliminary data.</text>
</comment>
<proteinExistence type="predicted"/>
<dbReference type="EMBL" id="MPDP01000262">
    <property type="protein sequence ID" value="KAK1465475.1"/>
    <property type="molecule type" value="Genomic_DNA"/>
</dbReference>
<organism evidence="1 2">
    <name type="scientific">Colletotrichum cuscutae</name>
    <dbReference type="NCBI Taxonomy" id="1209917"/>
    <lineage>
        <taxon>Eukaryota</taxon>
        <taxon>Fungi</taxon>
        <taxon>Dikarya</taxon>
        <taxon>Ascomycota</taxon>
        <taxon>Pezizomycotina</taxon>
        <taxon>Sordariomycetes</taxon>
        <taxon>Hypocreomycetidae</taxon>
        <taxon>Glomerellales</taxon>
        <taxon>Glomerellaceae</taxon>
        <taxon>Colletotrichum</taxon>
        <taxon>Colletotrichum acutatum species complex</taxon>
    </lineage>
</organism>
<protein>
    <submittedName>
        <fullName evidence="1">Uncharacterized protein</fullName>
    </submittedName>
</protein>
<gene>
    <name evidence="1" type="ORF">CCUS01_07593</name>
</gene>
<name>A0AAI9UVD3_9PEZI</name>
<reference evidence="1" key="1">
    <citation type="submission" date="2016-11" db="EMBL/GenBank/DDBJ databases">
        <title>The genome sequence of Colletotrichum cuscutae.</title>
        <authorList>
            <person name="Baroncelli R."/>
        </authorList>
    </citation>
    <scope>NUCLEOTIDE SEQUENCE</scope>
    <source>
        <strain evidence="1">IMI 304802</strain>
    </source>
</reference>
<dbReference type="Proteomes" id="UP001239213">
    <property type="component" value="Unassembled WGS sequence"/>
</dbReference>
<keyword evidence="2" id="KW-1185">Reference proteome</keyword>
<evidence type="ECO:0000313" key="1">
    <source>
        <dbReference type="EMBL" id="KAK1465475.1"/>
    </source>
</evidence>
<accession>A0AAI9UVD3</accession>
<dbReference type="AlphaFoldDB" id="A0AAI9UVD3"/>
<sequence length="43" mass="4837">MQDVAAAGDAVVSWNRTSRGVRGWRRALLLRARAQARGKREGW</sequence>
<evidence type="ECO:0000313" key="2">
    <source>
        <dbReference type="Proteomes" id="UP001239213"/>
    </source>
</evidence>